<organism evidence="1">
    <name type="scientific">Anguilla anguilla</name>
    <name type="common">European freshwater eel</name>
    <name type="synonym">Muraena anguilla</name>
    <dbReference type="NCBI Taxonomy" id="7936"/>
    <lineage>
        <taxon>Eukaryota</taxon>
        <taxon>Metazoa</taxon>
        <taxon>Chordata</taxon>
        <taxon>Craniata</taxon>
        <taxon>Vertebrata</taxon>
        <taxon>Euteleostomi</taxon>
        <taxon>Actinopterygii</taxon>
        <taxon>Neopterygii</taxon>
        <taxon>Teleostei</taxon>
        <taxon>Anguilliformes</taxon>
        <taxon>Anguillidae</taxon>
        <taxon>Anguilla</taxon>
    </lineage>
</organism>
<proteinExistence type="predicted"/>
<dbReference type="AlphaFoldDB" id="A0A0E9R313"/>
<sequence>MSCSLMAEGAWSAINFARP</sequence>
<name>A0A0E9R313_ANGAN</name>
<reference evidence="1" key="2">
    <citation type="journal article" date="2015" name="Fish Shellfish Immunol.">
        <title>Early steps in the European eel (Anguilla anguilla)-Vibrio vulnificus interaction in the gills: Role of the RtxA13 toxin.</title>
        <authorList>
            <person name="Callol A."/>
            <person name="Pajuelo D."/>
            <person name="Ebbesson L."/>
            <person name="Teles M."/>
            <person name="MacKenzie S."/>
            <person name="Amaro C."/>
        </authorList>
    </citation>
    <scope>NUCLEOTIDE SEQUENCE</scope>
</reference>
<protein>
    <submittedName>
        <fullName evidence="1">Uncharacterized protein</fullName>
    </submittedName>
</protein>
<reference evidence="1" key="1">
    <citation type="submission" date="2014-11" db="EMBL/GenBank/DDBJ databases">
        <authorList>
            <person name="Amaro Gonzalez C."/>
        </authorList>
    </citation>
    <scope>NUCLEOTIDE SEQUENCE</scope>
</reference>
<accession>A0A0E9R313</accession>
<dbReference type="EMBL" id="GBXM01085732">
    <property type="protein sequence ID" value="JAH22845.1"/>
    <property type="molecule type" value="Transcribed_RNA"/>
</dbReference>
<evidence type="ECO:0000313" key="1">
    <source>
        <dbReference type="EMBL" id="JAH22845.1"/>
    </source>
</evidence>